<dbReference type="AlphaFoldDB" id="A0A8D8FWP8"/>
<reference evidence="1" key="1">
    <citation type="submission" date="2021-05" db="EMBL/GenBank/DDBJ databases">
        <authorList>
            <person name="Alioto T."/>
            <person name="Alioto T."/>
            <person name="Gomez Garrido J."/>
        </authorList>
    </citation>
    <scope>NUCLEOTIDE SEQUENCE</scope>
</reference>
<sequence length="101" mass="11643">MLSGWQRNRQNHPEVQEAYSLLLGKPFGTDSVVNKIGTMIIKKILTGILITAIQFVQFSTIHTRTNRKLQQNPLLVSCFERTADFDVYKHRLLVCEKLARN</sequence>
<accession>A0A8D8FWP8</accession>
<name>A0A8D8FWP8_CULPI</name>
<proteinExistence type="predicted"/>
<protein>
    <submittedName>
        <fullName evidence="1">(northern house mosquito) hypothetical protein</fullName>
    </submittedName>
</protein>
<dbReference type="EMBL" id="HBUE01101408">
    <property type="protein sequence ID" value="CAG6485518.1"/>
    <property type="molecule type" value="Transcribed_RNA"/>
</dbReference>
<organism evidence="1">
    <name type="scientific">Culex pipiens</name>
    <name type="common">House mosquito</name>
    <dbReference type="NCBI Taxonomy" id="7175"/>
    <lineage>
        <taxon>Eukaryota</taxon>
        <taxon>Metazoa</taxon>
        <taxon>Ecdysozoa</taxon>
        <taxon>Arthropoda</taxon>
        <taxon>Hexapoda</taxon>
        <taxon>Insecta</taxon>
        <taxon>Pterygota</taxon>
        <taxon>Neoptera</taxon>
        <taxon>Endopterygota</taxon>
        <taxon>Diptera</taxon>
        <taxon>Nematocera</taxon>
        <taxon>Culicoidea</taxon>
        <taxon>Culicidae</taxon>
        <taxon>Culicinae</taxon>
        <taxon>Culicini</taxon>
        <taxon>Culex</taxon>
        <taxon>Culex</taxon>
    </lineage>
</organism>
<evidence type="ECO:0000313" key="1">
    <source>
        <dbReference type="EMBL" id="CAG6485518.1"/>
    </source>
</evidence>